<keyword evidence="2" id="KW-1185">Reference proteome</keyword>
<sequence length="42" mass="4439">MDVRDLTIATPPMEDDMVNNASKLSVMAIGSLVAISIYSTPA</sequence>
<reference evidence="1 2" key="1">
    <citation type="submission" date="2011-06" db="EMBL/GenBank/DDBJ databases">
        <authorList>
            <person name="Muzny D."/>
            <person name="Qin X."/>
            <person name="Deng J."/>
            <person name="Jiang H."/>
            <person name="Liu Y."/>
            <person name="Qu J."/>
            <person name="Song X.-Z."/>
            <person name="Zhang L."/>
            <person name="Thornton R."/>
            <person name="Coyle M."/>
            <person name="Francisco L."/>
            <person name="Jackson L."/>
            <person name="Javaid M."/>
            <person name="Korchina V."/>
            <person name="Kovar C."/>
            <person name="Mata R."/>
            <person name="Mathew T."/>
            <person name="Ngo R."/>
            <person name="Nguyen L."/>
            <person name="Nguyen N."/>
            <person name="Okwuonu G."/>
            <person name="Ongeri F."/>
            <person name="Pham C."/>
            <person name="Simmons D."/>
            <person name="Wilczek-Boney K."/>
            <person name="Hale W."/>
            <person name="Jakkamsetti A."/>
            <person name="Pham P."/>
            <person name="Ruth R."/>
            <person name="San Lucas F."/>
            <person name="Warren J."/>
            <person name="Zhang J."/>
            <person name="Zhao Z."/>
            <person name="Zhou C."/>
            <person name="Zhu D."/>
            <person name="Lee S."/>
            <person name="Bess C."/>
            <person name="Blankenburg K."/>
            <person name="Forbes L."/>
            <person name="Fu Q."/>
            <person name="Gubbala S."/>
            <person name="Hirani K."/>
            <person name="Jayaseelan J.C."/>
            <person name="Lara F."/>
            <person name="Munidasa M."/>
            <person name="Palculict T."/>
            <person name="Patil S."/>
            <person name="Pu L.-L."/>
            <person name="Saada N."/>
            <person name="Tang L."/>
            <person name="Weissenberger G."/>
            <person name="Zhu Y."/>
            <person name="Hemphill L."/>
            <person name="Shang Y."/>
            <person name="Youmans B."/>
            <person name="Ayvaz T."/>
            <person name="Ross M."/>
            <person name="Santibanez J."/>
            <person name="Aqrawi P."/>
            <person name="Gross S."/>
            <person name="Joshi V."/>
            <person name="Fowler G."/>
            <person name="Nazareth L."/>
            <person name="Reid J."/>
            <person name="Worley K."/>
            <person name="Petrosino J."/>
            <person name="Highlander S."/>
            <person name="Gibbs R."/>
        </authorList>
    </citation>
    <scope>NUCLEOTIDE SEQUENCE [LARGE SCALE GENOMIC DNA]</scope>
    <source>
        <strain evidence="1 2">ATCC 25577</strain>
    </source>
</reference>
<organism evidence="1 2">
    <name type="scientific">Cutibacterium avidum ATCC 25577</name>
    <dbReference type="NCBI Taxonomy" id="997355"/>
    <lineage>
        <taxon>Bacteria</taxon>
        <taxon>Bacillati</taxon>
        <taxon>Actinomycetota</taxon>
        <taxon>Actinomycetes</taxon>
        <taxon>Propionibacteriales</taxon>
        <taxon>Propionibacteriaceae</taxon>
        <taxon>Cutibacterium</taxon>
    </lineage>
</organism>
<dbReference type="Proteomes" id="UP000005332">
    <property type="component" value="Unassembled WGS sequence"/>
</dbReference>
<dbReference type="EMBL" id="AGBA01000009">
    <property type="protein sequence ID" value="EGY78214.1"/>
    <property type="molecule type" value="Genomic_DNA"/>
</dbReference>
<gene>
    <name evidence="1" type="ORF">HMPREF9153_0797</name>
</gene>
<comment type="caution">
    <text evidence="1">The sequence shown here is derived from an EMBL/GenBank/DDBJ whole genome shotgun (WGS) entry which is preliminary data.</text>
</comment>
<name>G4CW90_9ACTN</name>
<proteinExistence type="predicted"/>
<evidence type="ECO:0000313" key="2">
    <source>
        <dbReference type="Proteomes" id="UP000005332"/>
    </source>
</evidence>
<accession>G4CW90</accession>
<dbReference type="HOGENOM" id="CLU_3256234_0_0_11"/>
<protein>
    <submittedName>
        <fullName evidence="1">Uncharacterized protein</fullName>
    </submittedName>
</protein>
<evidence type="ECO:0000313" key="1">
    <source>
        <dbReference type="EMBL" id="EGY78214.1"/>
    </source>
</evidence>
<dbReference type="AlphaFoldDB" id="G4CW90"/>